<name>W7LPE6_GIBM7</name>
<keyword evidence="3" id="KW-1185">Reference proteome</keyword>
<dbReference type="AlphaFoldDB" id="W7LPE6"/>
<dbReference type="KEGG" id="fvr:FVEG_02787"/>
<dbReference type="EMBL" id="DS022244">
    <property type="protein sequence ID" value="EWG40356.1"/>
    <property type="molecule type" value="Genomic_DNA"/>
</dbReference>
<proteinExistence type="predicted"/>
<dbReference type="HOGENOM" id="CLU_2498050_0_0_1"/>
<evidence type="ECO:0000313" key="3">
    <source>
        <dbReference type="Proteomes" id="UP000009096"/>
    </source>
</evidence>
<dbReference type="VEuPathDB" id="FungiDB:FVEG_02787"/>
<evidence type="ECO:0000313" key="2">
    <source>
        <dbReference type="EMBL" id="EWG40356.1"/>
    </source>
</evidence>
<dbReference type="GeneID" id="30060975"/>
<evidence type="ECO:0000256" key="1">
    <source>
        <dbReference type="SAM" id="MobiDB-lite"/>
    </source>
</evidence>
<gene>
    <name evidence="2" type="ORF">FVEG_02787</name>
</gene>
<dbReference type="EMBL" id="CM000582">
    <property type="protein sequence ID" value="EWG40356.1"/>
    <property type="molecule type" value="Genomic_DNA"/>
</dbReference>
<organism evidence="2 3">
    <name type="scientific">Gibberella moniliformis (strain M3125 / FGSC 7600)</name>
    <name type="common">Maize ear and stalk rot fungus</name>
    <name type="synonym">Fusarium verticillioides</name>
    <dbReference type="NCBI Taxonomy" id="334819"/>
    <lineage>
        <taxon>Eukaryota</taxon>
        <taxon>Fungi</taxon>
        <taxon>Dikarya</taxon>
        <taxon>Ascomycota</taxon>
        <taxon>Pezizomycotina</taxon>
        <taxon>Sordariomycetes</taxon>
        <taxon>Hypocreomycetidae</taxon>
        <taxon>Hypocreales</taxon>
        <taxon>Nectriaceae</taxon>
        <taxon>Fusarium</taxon>
        <taxon>Fusarium fujikuroi species complex</taxon>
    </lineage>
</organism>
<protein>
    <submittedName>
        <fullName evidence="2">Uncharacterized protein</fullName>
    </submittedName>
</protein>
<feature type="compositionally biased region" description="Low complexity" evidence="1">
    <location>
        <begin position="1"/>
        <end position="15"/>
    </location>
</feature>
<accession>W7LPE6</accession>
<dbReference type="RefSeq" id="XP_018746547.1">
    <property type="nucleotide sequence ID" value="XM_018890262.1"/>
</dbReference>
<sequence length="86" mass="9916">MIGSSRKPSRRMPSSDLLDPEASDKWENCRPRASLIFGILFPIPMIHDHDHDTRKFLAKTSPHHIMTHLVPVQSPSRFIHVYGLIF</sequence>
<feature type="region of interest" description="Disordered" evidence="1">
    <location>
        <begin position="1"/>
        <end position="24"/>
    </location>
</feature>
<reference evidence="2 3" key="1">
    <citation type="journal article" date="2010" name="Nature">
        <title>Comparative genomics reveals mobile pathogenicity chromosomes in Fusarium.</title>
        <authorList>
            <person name="Ma L.J."/>
            <person name="van der Does H.C."/>
            <person name="Borkovich K.A."/>
            <person name="Coleman J.J."/>
            <person name="Daboussi M.J."/>
            <person name="Di Pietro A."/>
            <person name="Dufresne M."/>
            <person name="Freitag M."/>
            <person name="Grabherr M."/>
            <person name="Henrissat B."/>
            <person name="Houterman P.M."/>
            <person name="Kang S."/>
            <person name="Shim W.B."/>
            <person name="Woloshuk C."/>
            <person name="Xie X."/>
            <person name="Xu J.R."/>
            <person name="Antoniw J."/>
            <person name="Baker S.E."/>
            <person name="Bluhm B.H."/>
            <person name="Breakspear A."/>
            <person name="Brown D.W."/>
            <person name="Butchko R.A."/>
            <person name="Chapman S."/>
            <person name="Coulson R."/>
            <person name="Coutinho P.M."/>
            <person name="Danchin E.G."/>
            <person name="Diener A."/>
            <person name="Gale L.R."/>
            <person name="Gardiner D.M."/>
            <person name="Goff S."/>
            <person name="Hammond-Kosack K.E."/>
            <person name="Hilburn K."/>
            <person name="Hua-Van A."/>
            <person name="Jonkers W."/>
            <person name="Kazan K."/>
            <person name="Kodira C.D."/>
            <person name="Koehrsen M."/>
            <person name="Kumar L."/>
            <person name="Lee Y.H."/>
            <person name="Li L."/>
            <person name="Manners J.M."/>
            <person name="Miranda-Saavedra D."/>
            <person name="Mukherjee M."/>
            <person name="Park G."/>
            <person name="Park J."/>
            <person name="Park S.Y."/>
            <person name="Proctor R.H."/>
            <person name="Regev A."/>
            <person name="Ruiz-Roldan M.C."/>
            <person name="Sain D."/>
            <person name="Sakthikumar S."/>
            <person name="Sykes S."/>
            <person name="Schwartz D.C."/>
            <person name="Turgeon B.G."/>
            <person name="Wapinski I."/>
            <person name="Yoder O."/>
            <person name="Young S."/>
            <person name="Zeng Q."/>
            <person name="Zhou S."/>
            <person name="Galagan J."/>
            <person name="Cuomo C.A."/>
            <person name="Kistler H.C."/>
            <person name="Rep M."/>
        </authorList>
    </citation>
    <scope>NUCLEOTIDE SEQUENCE [LARGE SCALE GENOMIC DNA]</scope>
    <source>
        <strain evidence="3">M3125 / FGSC 7600</strain>
    </source>
</reference>
<dbReference type="Proteomes" id="UP000009096">
    <property type="component" value="Chromosome 5"/>
</dbReference>